<dbReference type="EMBL" id="DACSEO010000206">
    <property type="protein sequence ID" value="HAT1685428.1"/>
    <property type="molecule type" value="Genomic_DNA"/>
</dbReference>
<evidence type="ECO:0008006" key="5">
    <source>
        <dbReference type="Google" id="ProtNLM"/>
    </source>
</evidence>
<gene>
    <name evidence="3" type="ORF">I8Y21_006293</name>
</gene>
<evidence type="ECO:0000259" key="1">
    <source>
        <dbReference type="Pfam" id="PF19419"/>
    </source>
</evidence>
<dbReference type="Proteomes" id="UP000856143">
    <property type="component" value="Unassembled WGS sequence"/>
</dbReference>
<reference evidence="3" key="2">
    <citation type="submission" date="2020-11" db="EMBL/GenBank/DDBJ databases">
        <authorList>
            <consortium name="NCBI Pathogen Detection Project"/>
        </authorList>
    </citation>
    <scope>NUCLEOTIDE SEQUENCE</scope>
    <source>
        <strain evidence="3">R404</strain>
    </source>
</reference>
<comment type="caution">
    <text evidence="3">The sequence shown here is derived from an EMBL/GenBank/DDBJ whole genome shotgun (WGS) entry which is preliminary data.</text>
</comment>
<sequence>MKLSLTVEADTVNVLALNMGRIVVDIDGIELADLINVVCDNGCTLQIADEPGKVIVESTLPPFTSLPGICCSTAHITAEDNSLLYALSHQEQDSGESEWIHYSGSGYLLRLSAWSFPVLRLKRLGLSKACRRLVVTLMRRYAVGIVHLDASGEVLPGFTTFDW</sequence>
<evidence type="ECO:0000259" key="2">
    <source>
        <dbReference type="Pfam" id="PF25638"/>
    </source>
</evidence>
<name>A0AAN5RH29_KLEOX</name>
<dbReference type="AlphaFoldDB" id="A0AAN5RH29"/>
<proteinExistence type="predicted"/>
<organism evidence="3 4">
    <name type="scientific">Klebsiella oxytoca</name>
    <dbReference type="NCBI Taxonomy" id="571"/>
    <lineage>
        <taxon>Bacteria</taxon>
        <taxon>Pseudomonadati</taxon>
        <taxon>Pseudomonadota</taxon>
        <taxon>Gammaproteobacteria</taxon>
        <taxon>Enterobacterales</taxon>
        <taxon>Enterobacteriaceae</taxon>
        <taxon>Klebsiella/Raoultella group</taxon>
        <taxon>Klebsiella</taxon>
    </lineage>
</organism>
<feature type="domain" description="YeeW-like" evidence="2">
    <location>
        <begin position="4"/>
        <end position="58"/>
    </location>
</feature>
<dbReference type="InterPro" id="IPR046025">
    <property type="entry name" value="DUF5983"/>
</dbReference>
<feature type="domain" description="DUF5983" evidence="1">
    <location>
        <begin position="69"/>
        <end position="163"/>
    </location>
</feature>
<evidence type="ECO:0000313" key="3">
    <source>
        <dbReference type="EMBL" id="HAT1685428.1"/>
    </source>
</evidence>
<reference evidence="3" key="1">
    <citation type="journal article" date="2018" name="Genome Biol.">
        <title>SKESA: strategic k-mer extension for scrupulous assemblies.</title>
        <authorList>
            <person name="Souvorov A."/>
            <person name="Agarwala R."/>
            <person name="Lipman D.J."/>
        </authorList>
    </citation>
    <scope>NUCLEOTIDE SEQUENCE</scope>
    <source>
        <strain evidence="3">R404</strain>
    </source>
</reference>
<dbReference type="Pfam" id="PF25638">
    <property type="entry name" value="DUF5983_N"/>
    <property type="match status" value="1"/>
</dbReference>
<dbReference type="InterPro" id="IPR057653">
    <property type="entry name" value="YeeW-like_dom"/>
</dbReference>
<accession>A0AAN5RH29</accession>
<protein>
    <recommendedName>
        <fullName evidence="5">Phage protein</fullName>
    </recommendedName>
</protein>
<evidence type="ECO:0000313" key="4">
    <source>
        <dbReference type="Proteomes" id="UP000856143"/>
    </source>
</evidence>
<dbReference type="Pfam" id="PF19419">
    <property type="entry name" value="DUF5983"/>
    <property type="match status" value="1"/>
</dbReference>